<proteinExistence type="predicted"/>
<protein>
    <submittedName>
        <fullName evidence="1">Uncharacterized protein</fullName>
    </submittedName>
</protein>
<evidence type="ECO:0000313" key="1">
    <source>
        <dbReference type="EMBL" id="WIA16867.1"/>
    </source>
</evidence>
<evidence type="ECO:0000313" key="2">
    <source>
        <dbReference type="Proteomes" id="UP001244341"/>
    </source>
</evidence>
<accession>A0ABY8U5Z1</accession>
<sequence length="99" mass="10259">MFNFTNSSSLQQVSFSSSLTAQKSVDIVATFAPDTVSKGLPPSRDPAGSPLELLLVSSDLSTFGRYAASSAQQGTDGSVTASFSDILFPKASNIHLDAA</sequence>
<reference evidence="1 2" key="1">
    <citation type="submission" date="2023-05" db="EMBL/GenBank/DDBJ databases">
        <title>A 100% complete, gapless, phased diploid assembly of the Scenedesmus obliquus UTEX 3031 genome.</title>
        <authorList>
            <person name="Biondi T.C."/>
            <person name="Hanschen E.R."/>
            <person name="Kwon T."/>
            <person name="Eng W."/>
            <person name="Kruse C.P.S."/>
            <person name="Koehler S.I."/>
            <person name="Kunde Y."/>
            <person name="Gleasner C.D."/>
            <person name="You Mak K.T."/>
            <person name="Polle J."/>
            <person name="Hovde B.T."/>
            <person name="Starkenburg S.R."/>
        </authorList>
    </citation>
    <scope>NUCLEOTIDE SEQUENCE [LARGE SCALE GENOMIC DNA]</scope>
    <source>
        <strain evidence="1 2">DOE0152z</strain>
    </source>
</reference>
<dbReference type="Proteomes" id="UP001244341">
    <property type="component" value="Chromosome 8b"/>
</dbReference>
<gene>
    <name evidence="1" type="ORF">OEZ85_013798</name>
</gene>
<dbReference type="EMBL" id="CP126215">
    <property type="protein sequence ID" value="WIA16867.1"/>
    <property type="molecule type" value="Genomic_DNA"/>
</dbReference>
<name>A0ABY8U5Z1_TETOB</name>
<keyword evidence="2" id="KW-1185">Reference proteome</keyword>
<organism evidence="1 2">
    <name type="scientific">Tetradesmus obliquus</name>
    <name type="common">Green alga</name>
    <name type="synonym">Acutodesmus obliquus</name>
    <dbReference type="NCBI Taxonomy" id="3088"/>
    <lineage>
        <taxon>Eukaryota</taxon>
        <taxon>Viridiplantae</taxon>
        <taxon>Chlorophyta</taxon>
        <taxon>core chlorophytes</taxon>
        <taxon>Chlorophyceae</taxon>
        <taxon>CS clade</taxon>
        <taxon>Sphaeropleales</taxon>
        <taxon>Scenedesmaceae</taxon>
        <taxon>Tetradesmus</taxon>
    </lineage>
</organism>